<dbReference type="InterPro" id="IPR008901">
    <property type="entry name" value="ACER"/>
</dbReference>
<feature type="binding site" evidence="6">
    <location>
        <position position="200"/>
    </location>
    <ligand>
        <name>Zn(2+)</name>
        <dbReference type="ChEBI" id="CHEBI:29105"/>
        <note>catalytic</note>
    </ligand>
</feature>
<keyword evidence="3" id="KW-0378">Hydrolase</keyword>
<dbReference type="EMBL" id="UEYP01000002">
    <property type="protein sequence ID" value="SSC66649.1"/>
    <property type="molecule type" value="Genomic_DNA"/>
</dbReference>
<comment type="cofactor">
    <cofactor evidence="6">
        <name>Zn(2+)</name>
        <dbReference type="ChEBI" id="CHEBI:29105"/>
    </cofactor>
</comment>
<evidence type="ECO:0000256" key="3">
    <source>
        <dbReference type="ARBA" id="ARBA00022801"/>
    </source>
</evidence>
<feature type="transmembrane region" description="Helical" evidence="7">
    <location>
        <begin position="27"/>
        <end position="44"/>
    </location>
</feature>
<evidence type="ECO:0000313" key="8">
    <source>
        <dbReference type="EMBL" id="SSC66649.1"/>
    </source>
</evidence>
<evidence type="ECO:0000256" key="6">
    <source>
        <dbReference type="PIRSR" id="PIRSR608901-2"/>
    </source>
</evidence>
<feature type="transmembrane region" description="Helical" evidence="7">
    <location>
        <begin position="143"/>
        <end position="161"/>
    </location>
</feature>
<keyword evidence="2 7" id="KW-0812">Transmembrane</keyword>
<proteinExistence type="predicted"/>
<gene>
    <name evidence="8" type="ORF">RHIZ70_2357</name>
</gene>
<dbReference type="Proteomes" id="UP000254764">
    <property type="component" value="Unassembled WGS sequence"/>
</dbReference>
<keyword evidence="9" id="KW-1185">Reference proteome</keyword>
<evidence type="ECO:0008006" key="10">
    <source>
        <dbReference type="Google" id="ProtNLM"/>
    </source>
</evidence>
<protein>
    <recommendedName>
        <fullName evidence="10">Ceramidase</fullName>
    </recommendedName>
</protein>
<keyword evidence="6" id="KW-0862">Zinc</keyword>
<dbReference type="Pfam" id="PF05875">
    <property type="entry name" value="Ceramidase"/>
    <property type="match status" value="1"/>
</dbReference>
<dbReference type="AlphaFoldDB" id="A0A376AFM9"/>
<reference evidence="9" key="1">
    <citation type="submission" date="2018-07" db="EMBL/GenBank/DDBJ databases">
        <authorList>
            <person name="Peiro R."/>
            <person name="Begona"/>
            <person name="Cbmso G."/>
            <person name="Lopez M."/>
            <person name="Gonzalez S."/>
        </authorList>
    </citation>
    <scope>NUCLEOTIDE SEQUENCE [LARGE SCALE GENOMIC DNA]</scope>
</reference>
<evidence type="ECO:0000256" key="2">
    <source>
        <dbReference type="ARBA" id="ARBA00022692"/>
    </source>
</evidence>
<feature type="transmembrane region" description="Helical" evidence="7">
    <location>
        <begin position="56"/>
        <end position="77"/>
    </location>
</feature>
<evidence type="ECO:0000256" key="5">
    <source>
        <dbReference type="ARBA" id="ARBA00023136"/>
    </source>
</evidence>
<dbReference type="STRING" id="1336235.GCA_000518785_00311"/>
<dbReference type="GO" id="GO:0006672">
    <property type="term" value="P:ceramide metabolic process"/>
    <property type="evidence" value="ECO:0007669"/>
    <property type="project" value="InterPro"/>
</dbReference>
<dbReference type="GO" id="GO:0016811">
    <property type="term" value="F:hydrolase activity, acting on carbon-nitrogen (but not peptide) bonds, in linear amides"/>
    <property type="evidence" value="ECO:0007669"/>
    <property type="project" value="InterPro"/>
</dbReference>
<keyword evidence="5 7" id="KW-0472">Membrane</keyword>
<evidence type="ECO:0000256" key="7">
    <source>
        <dbReference type="SAM" id="Phobius"/>
    </source>
</evidence>
<name>A0A376AFM9_9HYPH</name>
<organism evidence="8 9">
    <name type="scientific">Ciceribacter selenitireducens ATCC BAA-1503</name>
    <dbReference type="NCBI Taxonomy" id="1336235"/>
    <lineage>
        <taxon>Bacteria</taxon>
        <taxon>Pseudomonadati</taxon>
        <taxon>Pseudomonadota</taxon>
        <taxon>Alphaproteobacteria</taxon>
        <taxon>Hyphomicrobiales</taxon>
        <taxon>Rhizobiaceae</taxon>
        <taxon>Ciceribacter</taxon>
    </lineage>
</organism>
<evidence type="ECO:0000313" key="9">
    <source>
        <dbReference type="Proteomes" id="UP000254764"/>
    </source>
</evidence>
<feature type="transmembrane region" description="Helical" evidence="7">
    <location>
        <begin position="109"/>
        <end position="131"/>
    </location>
</feature>
<sequence>MMTIDWNAPITGAYCERTDPGIWGEPLNATSSLLVVVVSLLAFVHVMRTRSVSPGLFALMALAVAIGVGSFLWHTFATRWAELADVLPIWGFVALYGAAVLRKSLRPRFALPLAIVAGLLVFSAGMALSLRDTQMVGDTVSGSTQYLPALFVVLATGRAVWKEKHPSFRLILLAAALFVLSFVFRSLDLPLCSVFPTGTHFLWHISNCLAFGVLLTALIRYPLGGDGVSHKRP</sequence>
<keyword evidence="6" id="KW-0479">Metal-binding</keyword>
<dbReference type="GO" id="GO:0016020">
    <property type="term" value="C:membrane"/>
    <property type="evidence" value="ECO:0007669"/>
    <property type="project" value="UniProtKB-SubCell"/>
</dbReference>
<feature type="binding site" evidence="6">
    <location>
        <position position="204"/>
    </location>
    <ligand>
        <name>Zn(2+)</name>
        <dbReference type="ChEBI" id="CHEBI:29105"/>
        <note>catalytic</note>
    </ligand>
</feature>
<feature type="binding site" evidence="6">
    <location>
        <position position="74"/>
    </location>
    <ligand>
        <name>Zn(2+)</name>
        <dbReference type="ChEBI" id="CHEBI:29105"/>
        <note>catalytic</note>
    </ligand>
</feature>
<comment type="subcellular location">
    <subcellularLocation>
        <location evidence="1">Membrane</location>
        <topology evidence="1">Multi-pass membrane protein</topology>
    </subcellularLocation>
</comment>
<feature type="transmembrane region" description="Helical" evidence="7">
    <location>
        <begin position="168"/>
        <end position="187"/>
    </location>
</feature>
<evidence type="ECO:0000256" key="4">
    <source>
        <dbReference type="ARBA" id="ARBA00022989"/>
    </source>
</evidence>
<keyword evidence="4 7" id="KW-1133">Transmembrane helix</keyword>
<feature type="transmembrane region" description="Helical" evidence="7">
    <location>
        <begin position="83"/>
        <end position="102"/>
    </location>
</feature>
<dbReference type="GO" id="GO:0046872">
    <property type="term" value="F:metal ion binding"/>
    <property type="evidence" value="ECO:0007669"/>
    <property type="project" value="UniProtKB-KW"/>
</dbReference>
<feature type="transmembrane region" description="Helical" evidence="7">
    <location>
        <begin position="202"/>
        <end position="223"/>
    </location>
</feature>
<accession>A0A376AFM9</accession>
<evidence type="ECO:0000256" key="1">
    <source>
        <dbReference type="ARBA" id="ARBA00004141"/>
    </source>
</evidence>